<evidence type="ECO:0000313" key="2">
    <source>
        <dbReference type="Proteomes" id="UP000069935"/>
    </source>
</evidence>
<evidence type="ECO:0000313" key="1">
    <source>
        <dbReference type="EMBL" id="ALG71770.1"/>
    </source>
</evidence>
<dbReference type="Proteomes" id="UP000069935">
    <property type="component" value="Chromosome 1"/>
</dbReference>
<reference evidence="1 2" key="2">
    <citation type="journal article" date="2016" name="Genome Announc.">
        <title>Complete Genome Sequence of a Strain of Azospirillum thiophilum Isolated from a Sulfide Spring.</title>
        <authorList>
            <person name="Fomenkov A."/>
            <person name="Vincze T."/>
            <person name="Grabovich M."/>
            <person name="Anton B.P."/>
            <person name="Dubinina G."/>
            <person name="Orlova M."/>
            <person name="Belousova E."/>
            <person name="Roberts R.J."/>
        </authorList>
    </citation>
    <scope>NUCLEOTIDE SEQUENCE [LARGE SCALE GENOMIC DNA]</scope>
    <source>
        <strain evidence="1 2">BV-S</strain>
    </source>
</reference>
<dbReference type="EMBL" id="CP012401">
    <property type="protein sequence ID" value="ALG71770.1"/>
    <property type="molecule type" value="Genomic_DNA"/>
</dbReference>
<accession>A0AAC8ZUG9</accession>
<proteinExistence type="predicted"/>
<sequence>MLLDAANPMQDAFETIRATDVISDDKKRVLYRELEAWRRQHCQADSQCEDCRTRRRCLTAVFDLLGS</sequence>
<gene>
    <name evidence="1" type="ORF">AL072_13555</name>
</gene>
<dbReference type="AlphaFoldDB" id="A0AAC8ZUG9"/>
<organism evidence="1 2">
    <name type="scientific">Azospirillum thiophilum</name>
    <dbReference type="NCBI Taxonomy" id="528244"/>
    <lineage>
        <taxon>Bacteria</taxon>
        <taxon>Pseudomonadati</taxon>
        <taxon>Pseudomonadota</taxon>
        <taxon>Alphaproteobacteria</taxon>
        <taxon>Rhodospirillales</taxon>
        <taxon>Azospirillaceae</taxon>
        <taxon>Azospirillum</taxon>
    </lineage>
</organism>
<protein>
    <submittedName>
        <fullName evidence="1">Uncharacterized protein</fullName>
    </submittedName>
</protein>
<name>A0AAC8ZUG9_9PROT</name>
<keyword evidence="2" id="KW-1185">Reference proteome</keyword>
<dbReference type="KEGG" id="ati:AL072_13555"/>
<reference evidence="2" key="1">
    <citation type="submission" date="2015-08" db="EMBL/GenBank/DDBJ databases">
        <title>Complete Genome Sequence of Azospirillum thiophilum BV-S.</title>
        <authorList>
            <person name="Fomenkov A."/>
            <person name="Vincze T."/>
            <person name="Grabovich M."/>
            <person name="Dubinina G."/>
            <person name="Orlova M."/>
            <person name="Belousova E."/>
            <person name="Roberts R.J."/>
        </authorList>
    </citation>
    <scope>NUCLEOTIDE SEQUENCE [LARGE SCALE GENOMIC DNA]</scope>
    <source>
        <strain evidence="2">BV-S</strain>
    </source>
</reference>